<protein>
    <recommendedName>
        <fullName evidence="2">ABC-type transport auxiliary lipoprotein component domain-containing protein</fullName>
    </recommendedName>
</protein>
<feature type="chain" id="PRO_5020954321" description="ABC-type transport auxiliary lipoprotein component domain-containing protein" evidence="1">
    <location>
        <begin position="24"/>
        <end position="197"/>
    </location>
</feature>
<dbReference type="Pfam" id="PF03886">
    <property type="entry name" value="ABC_trans_aux"/>
    <property type="match status" value="1"/>
</dbReference>
<keyword evidence="1" id="KW-0732">Signal</keyword>
<sequence>MKRLFCLLALLALAGCSALPGPAQPVTYYVLNDPGPVQPAQAPLPGVLLLREMDVPAFYQEARLAYSRTPGTRGHYEFAYWVEPPAKRLTWLLRQRLEASGAFAGVAPLAGGIVGDYQLNTRLIDFYHDAATPPGNVLLLIEAELVRRDKGSLLGRRIFVAQVPVARYDAAGAAAAMDLATTQVLEDIVAWLAKVAA</sequence>
<dbReference type="AlphaFoldDB" id="A0A4R1BCD7"/>
<evidence type="ECO:0000259" key="2">
    <source>
        <dbReference type="Pfam" id="PF03886"/>
    </source>
</evidence>
<keyword evidence="4" id="KW-1185">Reference proteome</keyword>
<evidence type="ECO:0000313" key="4">
    <source>
        <dbReference type="Proteomes" id="UP000295443"/>
    </source>
</evidence>
<dbReference type="OrthoDB" id="8564262at2"/>
<proteinExistence type="predicted"/>
<feature type="signal peptide" evidence="1">
    <location>
        <begin position="1"/>
        <end position="23"/>
    </location>
</feature>
<dbReference type="PROSITE" id="PS51257">
    <property type="entry name" value="PROKAR_LIPOPROTEIN"/>
    <property type="match status" value="1"/>
</dbReference>
<accession>A0A4R1BCD7</accession>
<comment type="caution">
    <text evidence="3">The sequence shown here is derived from an EMBL/GenBank/DDBJ whole genome shotgun (WGS) entry which is preliminary data.</text>
</comment>
<evidence type="ECO:0000256" key="1">
    <source>
        <dbReference type="SAM" id="SignalP"/>
    </source>
</evidence>
<dbReference type="SUPFAM" id="SSF159594">
    <property type="entry name" value="XCC0632-like"/>
    <property type="match status" value="1"/>
</dbReference>
<organism evidence="3 4">
    <name type="scientific">Parasulfuritortus cantonensis</name>
    <dbReference type="NCBI Taxonomy" id="2528202"/>
    <lineage>
        <taxon>Bacteria</taxon>
        <taxon>Pseudomonadati</taxon>
        <taxon>Pseudomonadota</taxon>
        <taxon>Betaproteobacteria</taxon>
        <taxon>Nitrosomonadales</taxon>
        <taxon>Thiobacillaceae</taxon>
        <taxon>Parasulfuritortus</taxon>
    </lineage>
</organism>
<dbReference type="EMBL" id="SJZB01000033">
    <property type="protein sequence ID" value="TCJ14711.1"/>
    <property type="molecule type" value="Genomic_DNA"/>
</dbReference>
<dbReference type="Gene3D" id="3.40.50.10610">
    <property type="entry name" value="ABC-type transport auxiliary lipoprotein component"/>
    <property type="match status" value="1"/>
</dbReference>
<feature type="domain" description="ABC-type transport auxiliary lipoprotein component" evidence="2">
    <location>
        <begin position="29"/>
        <end position="189"/>
    </location>
</feature>
<dbReference type="RefSeq" id="WP_131446769.1">
    <property type="nucleotide sequence ID" value="NZ_SJZB01000033.1"/>
</dbReference>
<evidence type="ECO:0000313" key="3">
    <source>
        <dbReference type="EMBL" id="TCJ14711.1"/>
    </source>
</evidence>
<dbReference type="Proteomes" id="UP000295443">
    <property type="component" value="Unassembled WGS sequence"/>
</dbReference>
<reference evidence="3 4" key="1">
    <citation type="submission" date="2019-03" db="EMBL/GenBank/DDBJ databases">
        <title>Genome sequence of Thiobacillaceae bacterium LSR1, a sulfur-oxidizing bacterium isolated from freshwater sediment.</title>
        <authorList>
            <person name="Li S."/>
        </authorList>
    </citation>
    <scope>NUCLEOTIDE SEQUENCE [LARGE SCALE GENOMIC DNA]</scope>
    <source>
        <strain evidence="3 4">LSR1</strain>
    </source>
</reference>
<dbReference type="InterPro" id="IPR005586">
    <property type="entry name" value="ABC_trans_aux"/>
</dbReference>
<name>A0A4R1BCD7_9PROT</name>
<gene>
    <name evidence="3" type="ORF">EZJ19_09000</name>
</gene>